<sequence length="54" mass="5773">MNMSSGLMAPALSIFTIMLVISLFSTRLGHLGCNTIFDQVANTACSTCCLCALW</sequence>
<reference evidence="1" key="2">
    <citation type="journal article" date="2015" name="Data Brief">
        <title>Shoot transcriptome of the giant reed, Arundo donax.</title>
        <authorList>
            <person name="Barrero R.A."/>
            <person name="Guerrero F.D."/>
            <person name="Moolhuijzen P."/>
            <person name="Goolsby J.A."/>
            <person name="Tidwell J."/>
            <person name="Bellgard S.E."/>
            <person name="Bellgard M.I."/>
        </authorList>
    </citation>
    <scope>NUCLEOTIDE SEQUENCE</scope>
    <source>
        <tissue evidence="1">Shoot tissue taken approximately 20 cm above the soil surface</tissue>
    </source>
</reference>
<reference evidence="1" key="1">
    <citation type="submission" date="2014-09" db="EMBL/GenBank/DDBJ databases">
        <authorList>
            <person name="Magalhaes I.L.F."/>
            <person name="Oliveira U."/>
            <person name="Santos F.R."/>
            <person name="Vidigal T.H.D.A."/>
            <person name="Brescovit A.D."/>
            <person name="Santos A.J."/>
        </authorList>
    </citation>
    <scope>NUCLEOTIDE SEQUENCE</scope>
    <source>
        <tissue evidence="1">Shoot tissue taken approximately 20 cm above the soil surface</tissue>
    </source>
</reference>
<evidence type="ECO:0000313" key="1">
    <source>
        <dbReference type="EMBL" id="JAE21791.1"/>
    </source>
</evidence>
<name>A0A0A9GGV0_ARUDO</name>
<organism evidence="1">
    <name type="scientific">Arundo donax</name>
    <name type="common">Giant reed</name>
    <name type="synonym">Donax arundinaceus</name>
    <dbReference type="NCBI Taxonomy" id="35708"/>
    <lineage>
        <taxon>Eukaryota</taxon>
        <taxon>Viridiplantae</taxon>
        <taxon>Streptophyta</taxon>
        <taxon>Embryophyta</taxon>
        <taxon>Tracheophyta</taxon>
        <taxon>Spermatophyta</taxon>
        <taxon>Magnoliopsida</taxon>
        <taxon>Liliopsida</taxon>
        <taxon>Poales</taxon>
        <taxon>Poaceae</taxon>
        <taxon>PACMAD clade</taxon>
        <taxon>Arundinoideae</taxon>
        <taxon>Arundineae</taxon>
        <taxon>Arundo</taxon>
    </lineage>
</organism>
<accession>A0A0A9GGV0</accession>
<dbReference type="EMBL" id="GBRH01176105">
    <property type="protein sequence ID" value="JAE21791.1"/>
    <property type="molecule type" value="Transcribed_RNA"/>
</dbReference>
<dbReference type="AlphaFoldDB" id="A0A0A9GGV0"/>
<proteinExistence type="predicted"/>
<protein>
    <submittedName>
        <fullName evidence="1">Uncharacterized protein</fullName>
    </submittedName>
</protein>